<feature type="transmembrane region" description="Helical" evidence="1">
    <location>
        <begin position="244"/>
        <end position="262"/>
    </location>
</feature>
<dbReference type="SUPFAM" id="SSF53955">
    <property type="entry name" value="Lysozyme-like"/>
    <property type="match status" value="1"/>
</dbReference>
<keyword evidence="1" id="KW-0472">Membrane</keyword>
<dbReference type="Pfam" id="PF09374">
    <property type="entry name" value="PG_binding_3"/>
    <property type="match status" value="1"/>
</dbReference>
<reference evidence="4" key="1">
    <citation type="journal article" date="2021" name="Proc. Natl. Acad. Sci. U.S.A.">
        <title>A Catalog of Tens of Thousands of Viruses from Human Metagenomes Reveals Hidden Associations with Chronic Diseases.</title>
        <authorList>
            <person name="Tisza M.J."/>
            <person name="Buck C.B."/>
        </authorList>
    </citation>
    <scope>NUCLEOTIDE SEQUENCE</scope>
    <source>
        <strain evidence="4">CtylN24</strain>
    </source>
</reference>
<organism evidence="4">
    <name type="scientific">Podoviridae sp. ctylN24</name>
    <dbReference type="NCBI Taxonomy" id="2827756"/>
    <lineage>
        <taxon>Viruses</taxon>
        <taxon>Duplodnaviria</taxon>
        <taxon>Heunggongvirae</taxon>
        <taxon>Uroviricota</taxon>
        <taxon>Caudoviricetes</taxon>
    </lineage>
</organism>
<evidence type="ECO:0000259" key="2">
    <source>
        <dbReference type="Pfam" id="PF05838"/>
    </source>
</evidence>
<proteinExistence type="predicted"/>
<keyword evidence="1" id="KW-1133">Transmembrane helix</keyword>
<dbReference type="CDD" id="cd13926">
    <property type="entry name" value="N-acetylmuramidase_GH108"/>
    <property type="match status" value="1"/>
</dbReference>
<accession>A0A8S5SYR3</accession>
<dbReference type="Pfam" id="PF05838">
    <property type="entry name" value="Glyco_hydro_108"/>
    <property type="match status" value="1"/>
</dbReference>
<evidence type="ECO:0000259" key="3">
    <source>
        <dbReference type="Pfam" id="PF09374"/>
    </source>
</evidence>
<evidence type="ECO:0000256" key="1">
    <source>
        <dbReference type="SAM" id="Phobius"/>
    </source>
</evidence>
<protein>
    <submittedName>
        <fullName evidence="4">Lysozyme</fullName>
    </submittedName>
</protein>
<feature type="domain" description="Peptidoglycan binding" evidence="3">
    <location>
        <begin position="98"/>
        <end position="168"/>
    </location>
</feature>
<dbReference type="EMBL" id="BK032697">
    <property type="protein sequence ID" value="DAF55682.1"/>
    <property type="molecule type" value="Genomic_DNA"/>
</dbReference>
<feature type="domain" description="TtsA-like Glycoside hydrolase family 108" evidence="2">
    <location>
        <begin position="11"/>
        <end position="95"/>
    </location>
</feature>
<keyword evidence="1" id="KW-0812">Transmembrane</keyword>
<dbReference type="InterPro" id="IPR023346">
    <property type="entry name" value="Lysozyme-like_dom_sf"/>
</dbReference>
<evidence type="ECO:0000313" key="4">
    <source>
        <dbReference type="EMBL" id="DAF55682.1"/>
    </source>
</evidence>
<dbReference type="Gene3D" id="1.20.141.10">
    <property type="entry name" value="Chitosanase, subunit A, domain 1"/>
    <property type="match status" value="1"/>
</dbReference>
<sequence length="271" mass="29609">MAKENFPQALRLVLADEGGVSNHPADRGGLTNKGITQATYDAWRELHGRPTRSVRAIEHAEVDAIYREQFAAKILFDKLPLGLDYALFDFAVNSGASRAVRFLQRILKVRADGSLGARTLAALTALAEDELGEAKIGELIIALCDERLRFLKRLKSWKHFGRGWEKRVTRVKNNARVMLFGRRAGEIEAATEPDGAALGLGQQKLSATVADNKAAAVGLMGAAGTALEQAADVKFSLLSVFDSIPSWVWLALVAGLFAYIIWSKHRVAIKD</sequence>
<name>A0A8S5SYR3_9CAUD</name>
<dbReference type="InterPro" id="IPR018537">
    <property type="entry name" value="Peptidoglycan-bd_3"/>
</dbReference>
<dbReference type="InterPro" id="IPR008565">
    <property type="entry name" value="TtsA-like_GH18_dom"/>
</dbReference>